<evidence type="ECO:0000256" key="1">
    <source>
        <dbReference type="ARBA" id="ARBA00004123"/>
    </source>
</evidence>
<organism evidence="11 12">
    <name type="scientific">Nesidiocoris tenuis</name>
    <dbReference type="NCBI Taxonomy" id="355587"/>
    <lineage>
        <taxon>Eukaryota</taxon>
        <taxon>Metazoa</taxon>
        <taxon>Ecdysozoa</taxon>
        <taxon>Arthropoda</taxon>
        <taxon>Hexapoda</taxon>
        <taxon>Insecta</taxon>
        <taxon>Pterygota</taxon>
        <taxon>Neoptera</taxon>
        <taxon>Paraneoptera</taxon>
        <taxon>Hemiptera</taxon>
        <taxon>Heteroptera</taxon>
        <taxon>Panheteroptera</taxon>
        <taxon>Cimicomorpha</taxon>
        <taxon>Miridae</taxon>
        <taxon>Dicyphina</taxon>
        <taxon>Nesidiocoris</taxon>
    </lineage>
</organism>
<feature type="region of interest" description="Disordered" evidence="9">
    <location>
        <begin position="153"/>
        <end position="200"/>
    </location>
</feature>
<evidence type="ECO:0000313" key="12">
    <source>
        <dbReference type="Proteomes" id="UP001307889"/>
    </source>
</evidence>
<evidence type="ECO:0000256" key="9">
    <source>
        <dbReference type="SAM" id="MobiDB-lite"/>
    </source>
</evidence>
<feature type="domain" description="Homeobox" evidence="10">
    <location>
        <begin position="266"/>
        <end position="326"/>
    </location>
</feature>
<dbReference type="EMBL" id="AP028914">
    <property type="protein sequence ID" value="BES95935.1"/>
    <property type="molecule type" value="Genomic_DNA"/>
</dbReference>
<reference evidence="11 12" key="1">
    <citation type="submission" date="2023-09" db="EMBL/GenBank/DDBJ databases">
        <title>Nesidiocoris tenuis whole genome shotgun sequence.</title>
        <authorList>
            <person name="Shibata T."/>
            <person name="Shimoda M."/>
            <person name="Kobayashi T."/>
            <person name="Uehara T."/>
        </authorList>
    </citation>
    <scope>NUCLEOTIDE SEQUENCE [LARGE SCALE GENOMIC DNA]</scope>
    <source>
        <strain evidence="11 12">Japan</strain>
    </source>
</reference>
<evidence type="ECO:0000256" key="5">
    <source>
        <dbReference type="ARBA" id="ARBA00023242"/>
    </source>
</evidence>
<name>A0ABN7AUT1_9HEMI</name>
<dbReference type="PRINTS" id="PR00024">
    <property type="entry name" value="HOMEOBOX"/>
</dbReference>
<dbReference type="InterPro" id="IPR009057">
    <property type="entry name" value="Homeodomain-like_sf"/>
</dbReference>
<dbReference type="SUPFAM" id="SSF46689">
    <property type="entry name" value="Homeodomain-like"/>
    <property type="match status" value="1"/>
</dbReference>
<keyword evidence="3 6" id="KW-0238">DNA-binding</keyword>
<evidence type="ECO:0000256" key="4">
    <source>
        <dbReference type="ARBA" id="ARBA00023155"/>
    </source>
</evidence>
<keyword evidence="4 6" id="KW-0371">Homeobox</keyword>
<dbReference type="PROSITE" id="PS00027">
    <property type="entry name" value="HOMEOBOX_1"/>
    <property type="match status" value="1"/>
</dbReference>
<dbReference type="InterPro" id="IPR017995">
    <property type="entry name" value="Homeobox_antennapedia"/>
</dbReference>
<comment type="subcellular location">
    <subcellularLocation>
        <location evidence="1 6 7">Nucleus</location>
    </subcellularLocation>
</comment>
<dbReference type="PANTHER" id="PTHR45771:SF6">
    <property type="entry name" value="HOMEOTIC PROTEIN SEX COMBS REDUCED"/>
    <property type="match status" value="1"/>
</dbReference>
<feature type="region of interest" description="Disordered" evidence="9">
    <location>
        <begin position="17"/>
        <end position="51"/>
    </location>
</feature>
<dbReference type="PROSITE" id="PS50071">
    <property type="entry name" value="HOMEOBOX_2"/>
    <property type="match status" value="1"/>
</dbReference>
<dbReference type="Proteomes" id="UP001307889">
    <property type="component" value="Chromosome 6"/>
</dbReference>
<dbReference type="InterPro" id="IPR017970">
    <property type="entry name" value="Homeobox_CS"/>
</dbReference>
<evidence type="ECO:0000256" key="2">
    <source>
        <dbReference type="ARBA" id="ARBA00022473"/>
    </source>
</evidence>
<evidence type="ECO:0000256" key="3">
    <source>
        <dbReference type="ARBA" id="ARBA00023125"/>
    </source>
</evidence>
<evidence type="ECO:0000256" key="6">
    <source>
        <dbReference type="PROSITE-ProRule" id="PRU00108"/>
    </source>
</evidence>
<evidence type="ECO:0000256" key="7">
    <source>
        <dbReference type="RuleBase" id="RU000682"/>
    </source>
</evidence>
<dbReference type="PANTHER" id="PTHR45771">
    <property type="entry name" value="HOMEOTIC PROTEIN DEFORMED"/>
    <property type="match status" value="1"/>
</dbReference>
<dbReference type="Pfam" id="PF00046">
    <property type="entry name" value="Homeodomain"/>
    <property type="match status" value="1"/>
</dbReference>
<dbReference type="PRINTS" id="PR00025">
    <property type="entry name" value="ANTENNAPEDIA"/>
</dbReference>
<dbReference type="InterPro" id="IPR001827">
    <property type="entry name" value="Homeobox_Antennapedia_CS"/>
</dbReference>
<dbReference type="Gene3D" id="1.10.10.60">
    <property type="entry name" value="Homeodomain-like"/>
    <property type="match status" value="1"/>
</dbReference>
<protein>
    <submittedName>
        <fullName evidence="11">Homeobox domain</fullName>
    </submittedName>
</protein>
<evidence type="ECO:0000259" key="10">
    <source>
        <dbReference type="PROSITE" id="PS50071"/>
    </source>
</evidence>
<dbReference type="SMART" id="SM00389">
    <property type="entry name" value="HOX"/>
    <property type="match status" value="1"/>
</dbReference>
<comment type="similarity">
    <text evidence="8">Belongs to the Antp homeobox family.</text>
</comment>
<evidence type="ECO:0000256" key="8">
    <source>
        <dbReference type="RuleBase" id="RU004442"/>
    </source>
</evidence>
<dbReference type="CDD" id="cd00086">
    <property type="entry name" value="homeodomain"/>
    <property type="match status" value="1"/>
</dbReference>
<proteinExistence type="inferred from homology"/>
<dbReference type="InterPro" id="IPR020479">
    <property type="entry name" value="HD_metazoa"/>
</dbReference>
<sequence>MAEGVTECAEHDGVLVSDWPIDSEGDSIRRETRHKAPSVGRGFPSTDRETLRTGGIRDGAPQESAGSVFDCHEPPTSVMSSFLMNTPSYHQGVLVDPKFPPTEEYSQSNYISSDFFNAHYNNGNVYGNQYGPPQYGGYPNYYHHHMAPQDVHHLVPEGPPLPCPPPQMPPLDVSPKSSPPPTMTAPIGGGGGGDDSDDQDTLEEDELLMMDDNSSPLTIDESSESGDRVIYPWMRKIHVAGVGDGSQGPLLDPHYNHTNGSYQPGMEPKRQRTAYTRHQILELEKEFHFNRYLSRRRRIEIAHTLCLSERQIKIWFQNRRMKWKKDNKLPNTKNVRRKNGQPPVKKSRPRASDRRRQEGQNMAEELSPAGNVNVQGGGSGPLSELHISADTGVYQNPQTNLTSLGQQLTPLQPSIHPACGPIHQPPLPIKTSDYGLTAL</sequence>
<keyword evidence="5 6" id="KW-0539">Nucleus</keyword>
<dbReference type="PROSITE" id="PS00032">
    <property type="entry name" value="ANTENNAPEDIA"/>
    <property type="match status" value="1"/>
</dbReference>
<evidence type="ECO:0000313" key="11">
    <source>
        <dbReference type="EMBL" id="BES95935.1"/>
    </source>
</evidence>
<dbReference type="InterPro" id="IPR001356">
    <property type="entry name" value="HD"/>
</dbReference>
<gene>
    <name evidence="11" type="ORF">NTJ_08744</name>
</gene>
<keyword evidence="12" id="KW-1185">Reference proteome</keyword>
<feature type="DNA-binding region" description="Homeobox" evidence="6">
    <location>
        <begin position="268"/>
        <end position="327"/>
    </location>
</feature>
<feature type="region of interest" description="Disordered" evidence="9">
    <location>
        <begin position="325"/>
        <end position="378"/>
    </location>
</feature>
<accession>A0ABN7AUT1</accession>
<keyword evidence="2" id="KW-0217">Developmental protein</keyword>
<feature type="compositionally biased region" description="Pro residues" evidence="9">
    <location>
        <begin position="157"/>
        <end position="169"/>
    </location>
</feature>
<dbReference type="InterPro" id="IPR050609">
    <property type="entry name" value="Antp_homeobox_Deformed_sf"/>
</dbReference>
<feature type="compositionally biased region" description="Basic residues" evidence="9">
    <location>
        <begin position="334"/>
        <end position="349"/>
    </location>
</feature>
<dbReference type="GO" id="GO:0003677">
    <property type="term" value="F:DNA binding"/>
    <property type="evidence" value="ECO:0007669"/>
    <property type="project" value="UniProtKB-KW"/>
</dbReference>